<dbReference type="PANTHER" id="PTHR47424:SF3">
    <property type="entry name" value="REGULATORY PROTEIN GAL4"/>
    <property type="match status" value="1"/>
</dbReference>
<dbReference type="InterPro" id="IPR036864">
    <property type="entry name" value="Zn2-C6_fun-type_DNA-bd_sf"/>
</dbReference>
<dbReference type="EMBL" id="JAGSXJ010000001">
    <property type="protein sequence ID" value="KAH6696893.1"/>
    <property type="molecule type" value="Genomic_DNA"/>
</dbReference>
<dbReference type="InterPro" id="IPR051127">
    <property type="entry name" value="Fungal_SecMet_Regulators"/>
</dbReference>
<feature type="region of interest" description="Disordered" evidence="6">
    <location>
        <begin position="286"/>
        <end position="333"/>
    </location>
</feature>
<feature type="compositionally biased region" description="Low complexity" evidence="6">
    <location>
        <begin position="152"/>
        <end position="177"/>
    </location>
</feature>
<evidence type="ECO:0000256" key="6">
    <source>
        <dbReference type="SAM" id="MobiDB-lite"/>
    </source>
</evidence>
<feature type="region of interest" description="Disordered" evidence="6">
    <location>
        <begin position="151"/>
        <end position="184"/>
    </location>
</feature>
<keyword evidence="4" id="KW-0804">Transcription</keyword>
<gene>
    <name evidence="8" type="ORF">F5X68DRAFT_238184</name>
</gene>
<feature type="domain" description="Zn(2)-C6 fungal-type" evidence="7">
    <location>
        <begin position="11"/>
        <end position="44"/>
    </location>
</feature>
<sequence>PIIKTSQDPSACENCRRQKIKCDGGRPVCGNCSRKGRSKGDCVWKHVDGRPEAEAEAESGQPSLDMLRALEERIRHLESQGRRSSSVNTSRIHNCSSQSQSMSPGPGPGPGPGSVGPVNAGLQVPAEPQSEGFMGSASAMSIMNMIREAVDPSSPAPVATPAAAAQSVSPSTVSPSSRRTQALPTRRAAEKLAAVYWAYIHPLYPFLYKPHFQAIIRNIWDGEPLPEDKNPATRTSETNNLCLFNLVLALACQYHNVTEYEGNIDDGRKAGAALFDRARSLFSHKIADGNDQNPPSHPDHATHGAVSQQYRQPAQILGSHRSRHSNLPRPEPA</sequence>
<dbReference type="GO" id="GO:0006351">
    <property type="term" value="P:DNA-templated transcription"/>
    <property type="evidence" value="ECO:0007669"/>
    <property type="project" value="InterPro"/>
</dbReference>
<dbReference type="GO" id="GO:0008270">
    <property type="term" value="F:zinc ion binding"/>
    <property type="evidence" value="ECO:0007669"/>
    <property type="project" value="InterPro"/>
</dbReference>
<dbReference type="InterPro" id="IPR001138">
    <property type="entry name" value="Zn2Cys6_DnaBD"/>
</dbReference>
<feature type="compositionally biased region" description="Polar residues" evidence="6">
    <location>
        <begin position="82"/>
        <end position="95"/>
    </location>
</feature>
<dbReference type="SMART" id="SM00066">
    <property type="entry name" value="GAL4"/>
    <property type="match status" value="1"/>
</dbReference>
<reference evidence="8" key="1">
    <citation type="journal article" date="2021" name="Nat. Commun.">
        <title>Genetic determinants of endophytism in the Arabidopsis root mycobiome.</title>
        <authorList>
            <person name="Mesny F."/>
            <person name="Miyauchi S."/>
            <person name="Thiergart T."/>
            <person name="Pickel B."/>
            <person name="Atanasova L."/>
            <person name="Karlsson M."/>
            <person name="Huettel B."/>
            <person name="Barry K.W."/>
            <person name="Haridas S."/>
            <person name="Chen C."/>
            <person name="Bauer D."/>
            <person name="Andreopoulos W."/>
            <person name="Pangilinan J."/>
            <person name="LaButti K."/>
            <person name="Riley R."/>
            <person name="Lipzen A."/>
            <person name="Clum A."/>
            <person name="Drula E."/>
            <person name="Henrissat B."/>
            <person name="Kohler A."/>
            <person name="Grigoriev I.V."/>
            <person name="Martin F.M."/>
            <person name="Hacquard S."/>
        </authorList>
    </citation>
    <scope>NUCLEOTIDE SEQUENCE</scope>
    <source>
        <strain evidence="8">MPI-SDFR-AT-0117</strain>
    </source>
</reference>
<protein>
    <recommendedName>
        <fullName evidence="7">Zn(2)-C6 fungal-type domain-containing protein</fullName>
    </recommendedName>
</protein>
<organism evidence="8 9">
    <name type="scientific">Plectosphaerella plurivora</name>
    <dbReference type="NCBI Taxonomy" id="936078"/>
    <lineage>
        <taxon>Eukaryota</taxon>
        <taxon>Fungi</taxon>
        <taxon>Dikarya</taxon>
        <taxon>Ascomycota</taxon>
        <taxon>Pezizomycotina</taxon>
        <taxon>Sordariomycetes</taxon>
        <taxon>Hypocreomycetidae</taxon>
        <taxon>Glomerellales</taxon>
        <taxon>Plectosphaerellaceae</taxon>
        <taxon>Plectosphaerella</taxon>
    </lineage>
</organism>
<evidence type="ECO:0000256" key="3">
    <source>
        <dbReference type="ARBA" id="ARBA00023125"/>
    </source>
</evidence>
<keyword evidence="3" id="KW-0238">DNA-binding</keyword>
<dbReference type="GO" id="GO:0000435">
    <property type="term" value="P:positive regulation of transcription from RNA polymerase II promoter by galactose"/>
    <property type="evidence" value="ECO:0007669"/>
    <property type="project" value="TreeGrafter"/>
</dbReference>
<feature type="region of interest" description="Disordered" evidence="6">
    <location>
        <begin position="77"/>
        <end position="133"/>
    </location>
</feature>
<proteinExistence type="predicted"/>
<keyword evidence="1" id="KW-0479">Metal-binding</keyword>
<evidence type="ECO:0000256" key="5">
    <source>
        <dbReference type="ARBA" id="ARBA00023242"/>
    </source>
</evidence>
<comment type="caution">
    <text evidence="8">The sequence shown here is derived from an EMBL/GenBank/DDBJ whole genome shotgun (WGS) entry which is preliminary data.</text>
</comment>
<dbReference type="OrthoDB" id="2943660at2759"/>
<evidence type="ECO:0000313" key="9">
    <source>
        <dbReference type="Proteomes" id="UP000770015"/>
    </source>
</evidence>
<dbReference type="Pfam" id="PF00172">
    <property type="entry name" value="Zn_clus"/>
    <property type="match status" value="1"/>
</dbReference>
<keyword evidence="9" id="KW-1185">Reference proteome</keyword>
<dbReference type="AlphaFoldDB" id="A0A9P8VMZ7"/>
<dbReference type="PANTHER" id="PTHR47424">
    <property type="entry name" value="REGULATORY PROTEIN GAL4"/>
    <property type="match status" value="1"/>
</dbReference>
<name>A0A9P8VMZ7_9PEZI</name>
<evidence type="ECO:0000313" key="8">
    <source>
        <dbReference type="EMBL" id="KAH6696893.1"/>
    </source>
</evidence>
<evidence type="ECO:0000256" key="1">
    <source>
        <dbReference type="ARBA" id="ARBA00022723"/>
    </source>
</evidence>
<dbReference type="InterPro" id="IPR007219">
    <property type="entry name" value="XnlR_reg_dom"/>
</dbReference>
<dbReference type="SUPFAM" id="SSF57701">
    <property type="entry name" value="Zn2/Cys6 DNA-binding domain"/>
    <property type="match status" value="1"/>
</dbReference>
<keyword evidence="5" id="KW-0539">Nucleus</keyword>
<evidence type="ECO:0000256" key="2">
    <source>
        <dbReference type="ARBA" id="ARBA00023015"/>
    </source>
</evidence>
<dbReference type="GO" id="GO:0000978">
    <property type="term" value="F:RNA polymerase II cis-regulatory region sequence-specific DNA binding"/>
    <property type="evidence" value="ECO:0007669"/>
    <property type="project" value="TreeGrafter"/>
</dbReference>
<dbReference type="PROSITE" id="PS50048">
    <property type="entry name" value="ZN2_CY6_FUNGAL_2"/>
    <property type="match status" value="1"/>
</dbReference>
<dbReference type="GO" id="GO:0005634">
    <property type="term" value="C:nucleus"/>
    <property type="evidence" value="ECO:0007669"/>
    <property type="project" value="TreeGrafter"/>
</dbReference>
<dbReference type="CDD" id="cd00067">
    <property type="entry name" value="GAL4"/>
    <property type="match status" value="1"/>
</dbReference>
<feature type="non-terminal residue" evidence="8">
    <location>
        <position position="1"/>
    </location>
</feature>
<keyword evidence="2" id="KW-0805">Transcription regulation</keyword>
<dbReference type="GO" id="GO:0000981">
    <property type="term" value="F:DNA-binding transcription factor activity, RNA polymerase II-specific"/>
    <property type="evidence" value="ECO:0007669"/>
    <property type="project" value="InterPro"/>
</dbReference>
<evidence type="ECO:0000259" key="7">
    <source>
        <dbReference type="PROSITE" id="PS50048"/>
    </source>
</evidence>
<dbReference type="Proteomes" id="UP000770015">
    <property type="component" value="Unassembled WGS sequence"/>
</dbReference>
<evidence type="ECO:0000256" key="4">
    <source>
        <dbReference type="ARBA" id="ARBA00023163"/>
    </source>
</evidence>
<accession>A0A9P8VMZ7</accession>
<dbReference type="CDD" id="cd12148">
    <property type="entry name" value="fungal_TF_MHR"/>
    <property type="match status" value="1"/>
</dbReference>
<dbReference type="Gene3D" id="4.10.240.10">
    <property type="entry name" value="Zn(2)-C6 fungal-type DNA-binding domain"/>
    <property type="match status" value="1"/>
</dbReference>
<dbReference type="Pfam" id="PF04082">
    <property type="entry name" value="Fungal_trans"/>
    <property type="match status" value="1"/>
</dbReference>